<sequence length="223" mass="25236">MENLTPSKLEEKLKSLRLSADDLPIPIIVHHVPDFSVVYMNKVGLDILGVDLTELQTIDPKEYVARYFNEEDDAESSAKIHRRVTDVASSPSSYFQQVKSKDGEWSLYASNTKVFLKDEQGNATHVITTASPLAPEHHITIKINRLMDDVRFLRKNAMVFGKLSVREVEVLKLMALGLSSLEIADKLFIAMATVDTHRRNIRQKLALKNNYDAVKFAHAFNLV</sequence>
<dbReference type="PROSITE" id="PS50043">
    <property type="entry name" value="HTH_LUXR_2"/>
    <property type="match status" value="1"/>
</dbReference>
<evidence type="ECO:0000313" key="6">
    <source>
        <dbReference type="Proteomes" id="UP000219281"/>
    </source>
</evidence>
<dbReference type="InterPro" id="IPR000792">
    <property type="entry name" value="Tscrpt_reg_LuxR_C"/>
</dbReference>
<evidence type="ECO:0000256" key="3">
    <source>
        <dbReference type="ARBA" id="ARBA00023163"/>
    </source>
</evidence>
<dbReference type="InterPro" id="IPR016032">
    <property type="entry name" value="Sig_transdc_resp-reg_C-effctor"/>
</dbReference>
<protein>
    <submittedName>
        <fullName evidence="5">Regulatory protein, luxR family</fullName>
    </submittedName>
</protein>
<dbReference type="RefSeq" id="WP_205943928.1">
    <property type="nucleotide sequence ID" value="NZ_OCMT01000001.1"/>
</dbReference>
<evidence type="ECO:0000259" key="4">
    <source>
        <dbReference type="PROSITE" id="PS50043"/>
    </source>
</evidence>
<dbReference type="PROSITE" id="PS00622">
    <property type="entry name" value="HTH_LUXR_1"/>
    <property type="match status" value="1"/>
</dbReference>
<dbReference type="Gene3D" id="3.30.450.20">
    <property type="entry name" value="PAS domain"/>
    <property type="match status" value="1"/>
</dbReference>
<feature type="domain" description="HTH luxR-type" evidence="4">
    <location>
        <begin position="156"/>
        <end position="221"/>
    </location>
</feature>
<accession>A0A285ZPG7</accession>
<name>A0A285ZPG7_9SPHI</name>
<dbReference type="Gene3D" id="1.10.10.10">
    <property type="entry name" value="Winged helix-like DNA-binding domain superfamily/Winged helix DNA-binding domain"/>
    <property type="match status" value="1"/>
</dbReference>
<evidence type="ECO:0000256" key="2">
    <source>
        <dbReference type="ARBA" id="ARBA00023125"/>
    </source>
</evidence>
<keyword evidence="1" id="KW-0805">Transcription regulation</keyword>
<dbReference type="AlphaFoldDB" id="A0A285ZPG7"/>
<dbReference type="SMART" id="SM00421">
    <property type="entry name" value="HTH_LUXR"/>
    <property type="match status" value="1"/>
</dbReference>
<gene>
    <name evidence="5" type="ORF">SAMN06297358_0209</name>
</gene>
<dbReference type="PRINTS" id="PR00038">
    <property type="entry name" value="HTHLUXR"/>
</dbReference>
<dbReference type="PANTHER" id="PTHR44688:SF16">
    <property type="entry name" value="DNA-BINDING TRANSCRIPTIONAL ACTIVATOR DEVR_DOSR"/>
    <property type="match status" value="1"/>
</dbReference>
<dbReference type="SUPFAM" id="SSF46894">
    <property type="entry name" value="C-terminal effector domain of the bipartite response regulators"/>
    <property type="match status" value="1"/>
</dbReference>
<keyword evidence="3" id="KW-0804">Transcription</keyword>
<dbReference type="Proteomes" id="UP000219281">
    <property type="component" value="Unassembled WGS sequence"/>
</dbReference>
<dbReference type="InterPro" id="IPR036388">
    <property type="entry name" value="WH-like_DNA-bd_sf"/>
</dbReference>
<dbReference type="SUPFAM" id="SSF55785">
    <property type="entry name" value="PYP-like sensor domain (PAS domain)"/>
    <property type="match status" value="1"/>
</dbReference>
<proteinExistence type="predicted"/>
<dbReference type="PANTHER" id="PTHR44688">
    <property type="entry name" value="DNA-BINDING TRANSCRIPTIONAL ACTIVATOR DEVR_DOSR"/>
    <property type="match status" value="1"/>
</dbReference>
<organism evidence="5 6">
    <name type="scientific">Pedobacter xixiisoli</name>
    <dbReference type="NCBI Taxonomy" id="1476464"/>
    <lineage>
        <taxon>Bacteria</taxon>
        <taxon>Pseudomonadati</taxon>
        <taxon>Bacteroidota</taxon>
        <taxon>Sphingobacteriia</taxon>
        <taxon>Sphingobacteriales</taxon>
        <taxon>Sphingobacteriaceae</taxon>
        <taxon>Pedobacter</taxon>
    </lineage>
</organism>
<dbReference type="GO" id="GO:0006355">
    <property type="term" value="P:regulation of DNA-templated transcription"/>
    <property type="evidence" value="ECO:0007669"/>
    <property type="project" value="InterPro"/>
</dbReference>
<dbReference type="Pfam" id="PF00196">
    <property type="entry name" value="GerE"/>
    <property type="match status" value="1"/>
</dbReference>
<evidence type="ECO:0000313" key="5">
    <source>
        <dbReference type="EMBL" id="SOD11556.1"/>
    </source>
</evidence>
<keyword evidence="2" id="KW-0238">DNA-binding</keyword>
<dbReference type="GO" id="GO:0003677">
    <property type="term" value="F:DNA binding"/>
    <property type="evidence" value="ECO:0007669"/>
    <property type="project" value="UniProtKB-KW"/>
</dbReference>
<keyword evidence="6" id="KW-1185">Reference proteome</keyword>
<dbReference type="EMBL" id="OCMT01000001">
    <property type="protein sequence ID" value="SOD11556.1"/>
    <property type="molecule type" value="Genomic_DNA"/>
</dbReference>
<reference evidence="6" key="1">
    <citation type="submission" date="2017-09" db="EMBL/GenBank/DDBJ databases">
        <authorList>
            <person name="Varghese N."/>
            <person name="Submissions S."/>
        </authorList>
    </citation>
    <scope>NUCLEOTIDE SEQUENCE [LARGE SCALE GENOMIC DNA]</scope>
    <source>
        <strain evidence="6">CGMCC 1.12803</strain>
    </source>
</reference>
<dbReference type="InterPro" id="IPR035965">
    <property type="entry name" value="PAS-like_dom_sf"/>
</dbReference>
<dbReference type="CDD" id="cd06170">
    <property type="entry name" value="LuxR_C_like"/>
    <property type="match status" value="1"/>
</dbReference>
<evidence type="ECO:0000256" key="1">
    <source>
        <dbReference type="ARBA" id="ARBA00023015"/>
    </source>
</evidence>